<comment type="caution">
    <text evidence="1">The sequence shown here is derived from an EMBL/GenBank/DDBJ whole genome shotgun (WGS) entry which is preliminary data.</text>
</comment>
<organism evidence="1 2">
    <name type="scientific">Lasiodiplodia mahajangana</name>
    <dbReference type="NCBI Taxonomy" id="1108764"/>
    <lineage>
        <taxon>Eukaryota</taxon>
        <taxon>Fungi</taxon>
        <taxon>Dikarya</taxon>
        <taxon>Ascomycota</taxon>
        <taxon>Pezizomycotina</taxon>
        <taxon>Dothideomycetes</taxon>
        <taxon>Dothideomycetes incertae sedis</taxon>
        <taxon>Botryosphaeriales</taxon>
        <taxon>Botryosphaeriaceae</taxon>
        <taxon>Lasiodiplodia</taxon>
    </lineage>
</organism>
<reference evidence="1" key="1">
    <citation type="submission" date="2022-12" db="EMBL/GenBank/DDBJ databases">
        <title>Genome Sequence of Lasiodiplodia mahajangana.</title>
        <authorList>
            <person name="Buettner E."/>
        </authorList>
    </citation>
    <scope>NUCLEOTIDE SEQUENCE</scope>
    <source>
        <strain evidence="1">VT137</strain>
    </source>
</reference>
<evidence type="ECO:0000313" key="2">
    <source>
        <dbReference type="Proteomes" id="UP001153332"/>
    </source>
</evidence>
<dbReference type="EMBL" id="JAPUUL010000005">
    <property type="protein sequence ID" value="KAJ8133547.1"/>
    <property type="molecule type" value="Genomic_DNA"/>
</dbReference>
<proteinExistence type="predicted"/>
<accession>A0ACC2K1Q2</accession>
<dbReference type="Proteomes" id="UP001153332">
    <property type="component" value="Unassembled WGS sequence"/>
</dbReference>
<gene>
    <name evidence="1" type="ORF">O1611_g70</name>
</gene>
<name>A0ACC2K1Q2_9PEZI</name>
<protein>
    <submittedName>
        <fullName evidence="1">Uncharacterized protein</fullName>
    </submittedName>
</protein>
<evidence type="ECO:0000313" key="1">
    <source>
        <dbReference type="EMBL" id="KAJ8133547.1"/>
    </source>
</evidence>
<sequence>MSLPSQQLPEQPSRRPALSSDHRGGQSLYTQLSLKVIEPDCEKRSQHLSLPPFLPLDVINEAITSDIIKAQSSWTTFLFKRTLFSHIFKQARKAFAVLVLCGEERLIWDLCHEGLVDDDLPLARSEIEGHFNVLASRHGKTFMSFSKSSSDREVDRFLKSQWLVLAPTLPTKDGHIHVDAKVPLPFYDIQRVSPISRSTVYQGVLHAAHITPKTKSHIQVAIKDYSEERDFDREKENLAIIQGLGHQHLIQHITTIQQGSLFYVIFPWADGGSLFDFWGRDPDALQPPRDSTFFMWCLQQMFGIVDALFALHEVNCRHGDLKPQNILYFQNPESLTAQHTQHTQHNQYGTLVIADVGVSKVHAKATEFRSQPTQTNATTPCYEAPEAEFNTDGPRRRRYDMWSVGCVFMEFVIWLLYGDRAISNFRERRRPTDSRHAWKAPYYEQVAETVVVHPAVARALKALRNDPRCGNDTGLRSVVDLIANDLIIIDPSKRVHGKELRDKFKIIIQRARRDQGYLTGRAQPPPGIPDVFGLVGHGRGYG</sequence>
<keyword evidence="2" id="KW-1185">Reference proteome</keyword>